<dbReference type="EMBL" id="CP114014">
    <property type="protein sequence ID" value="XAY08353.1"/>
    <property type="molecule type" value="Genomic_DNA"/>
</dbReference>
<organism evidence="2">
    <name type="scientific">Paraconexibacter sp. AEG42_29</name>
    <dbReference type="NCBI Taxonomy" id="2997339"/>
    <lineage>
        <taxon>Bacteria</taxon>
        <taxon>Bacillati</taxon>
        <taxon>Actinomycetota</taxon>
        <taxon>Thermoleophilia</taxon>
        <taxon>Solirubrobacterales</taxon>
        <taxon>Paraconexibacteraceae</taxon>
        <taxon>Paraconexibacter</taxon>
    </lineage>
</organism>
<accession>A0AAU7B332</accession>
<evidence type="ECO:0000256" key="1">
    <source>
        <dbReference type="SAM" id="Phobius"/>
    </source>
</evidence>
<protein>
    <recommendedName>
        <fullName evidence="3">DUF3137 domain-containing protein</fullName>
    </recommendedName>
</protein>
<sequence>MSAREPDPRIVAAFDTTRGRHLKTVLAGGTFRLGTGAGLVAGVGVGVAVAGLPGALVGLVAVSIVALVIAFAVASSRAKHDFWTAFAASLGMTYVGSTKLPETTPILSAGDRCSCRDWMHGTGDDGRAFGLGNYTYQTRERNADGKGYHYDDHDYTLATVEVAGADECFVRALSLRTHRRNKLTRLLGQDSVGALTMENLATESAAFDDRYDLMIEKDGDAVRVLEVFTPAFIARLAQHPLEPYFDYRSGTLVVFVPGHSNEAVEFTALLECAREIAGRFREEVDESLRATGSAAPR</sequence>
<feature type="transmembrane region" description="Helical" evidence="1">
    <location>
        <begin position="30"/>
        <end position="49"/>
    </location>
</feature>
<name>A0AAU7B332_9ACTN</name>
<gene>
    <name evidence="2" type="ORF">DSM112329_05253</name>
</gene>
<reference evidence="2" key="1">
    <citation type="submission" date="2022-12" db="EMBL/GenBank/DDBJ databases">
        <title>Paraconexibacter alkalitolerans sp. nov. and Baekduia alba sp. nov., isolated from soil and emended description of the genera Paraconexibacter (Chun et al., 2020) and Baekduia (An et al., 2020).</title>
        <authorList>
            <person name="Vieira S."/>
            <person name="Huber K.J."/>
            <person name="Geppert A."/>
            <person name="Wolf J."/>
            <person name="Neumann-Schaal M."/>
            <person name="Muesken M."/>
            <person name="Overmann J."/>
        </authorList>
    </citation>
    <scope>NUCLEOTIDE SEQUENCE</scope>
    <source>
        <strain evidence="2">AEG42_29</strain>
    </source>
</reference>
<evidence type="ECO:0008006" key="3">
    <source>
        <dbReference type="Google" id="ProtNLM"/>
    </source>
</evidence>
<proteinExistence type="predicted"/>
<dbReference type="KEGG" id="parq:DSM112329_05253"/>
<dbReference type="AlphaFoldDB" id="A0AAU7B332"/>
<feature type="transmembrane region" description="Helical" evidence="1">
    <location>
        <begin position="55"/>
        <end position="74"/>
    </location>
</feature>
<keyword evidence="1" id="KW-0472">Membrane</keyword>
<dbReference type="RefSeq" id="WP_354699535.1">
    <property type="nucleotide sequence ID" value="NZ_CP114014.1"/>
</dbReference>
<keyword evidence="1" id="KW-1133">Transmembrane helix</keyword>
<keyword evidence="1" id="KW-0812">Transmembrane</keyword>
<evidence type="ECO:0000313" key="2">
    <source>
        <dbReference type="EMBL" id="XAY08353.1"/>
    </source>
</evidence>